<dbReference type="PROSITE" id="PS00945">
    <property type="entry name" value="CKS_2"/>
    <property type="match status" value="1"/>
</dbReference>
<dbReference type="GO" id="GO:0016538">
    <property type="term" value="F:cyclin-dependent protein serine/threonine kinase regulator activity"/>
    <property type="evidence" value="ECO:0007669"/>
    <property type="project" value="InterPro"/>
</dbReference>
<reference evidence="5" key="1">
    <citation type="submission" date="2015-07" db="EMBL/GenBank/DDBJ databases">
        <title>Adaptation to a free-living lifestyle via gene acquisitions in the diplomonad Trepomonas sp. PC1.</title>
        <authorList>
            <person name="Xu F."/>
            <person name="Jerlstrom-Hultqvist J."/>
            <person name="Kolisko M."/>
            <person name="Simpson A.G.B."/>
            <person name="Roger A.J."/>
            <person name="Svard S.G."/>
            <person name="Andersson J.O."/>
        </authorList>
    </citation>
    <scope>NUCLEOTIDE SEQUENCE</scope>
    <source>
        <strain evidence="5">PC1</strain>
    </source>
</reference>
<proteinExistence type="inferred from homology"/>
<dbReference type="InterPro" id="IPR036858">
    <property type="entry name" value="Cyclin-dep_kinase_reg-sub_sf"/>
</dbReference>
<keyword evidence="5" id="KW-0808">Transferase</keyword>
<evidence type="ECO:0000313" key="5">
    <source>
        <dbReference type="EMBL" id="JAP95988.1"/>
    </source>
</evidence>
<sequence length="84" mass="10147">MTSSNGYYYSRKYYDDTYEYRHVILPEDVARKYNIQALMSEPEWRAIGIQMSSGWVHYDFHRPEPHILLFRRQHHGNIPAEADQ</sequence>
<dbReference type="GO" id="GO:0016301">
    <property type="term" value="F:kinase activity"/>
    <property type="evidence" value="ECO:0007669"/>
    <property type="project" value="UniProtKB-KW"/>
</dbReference>
<evidence type="ECO:0000256" key="4">
    <source>
        <dbReference type="RuleBase" id="RU311113"/>
    </source>
</evidence>
<dbReference type="Pfam" id="PF01111">
    <property type="entry name" value="CKS"/>
    <property type="match status" value="1"/>
</dbReference>
<evidence type="ECO:0000256" key="3">
    <source>
        <dbReference type="ARBA" id="ARBA00023306"/>
    </source>
</evidence>
<dbReference type="SUPFAM" id="SSF55637">
    <property type="entry name" value="Cell cycle regulatory proteins"/>
    <property type="match status" value="1"/>
</dbReference>
<dbReference type="GO" id="GO:0051301">
    <property type="term" value="P:cell division"/>
    <property type="evidence" value="ECO:0007669"/>
    <property type="project" value="UniProtKB-UniRule"/>
</dbReference>
<protein>
    <recommendedName>
        <fullName evidence="4">Cyclin-dependent kinases regulatory subunit</fullName>
    </recommendedName>
</protein>
<accession>A0A146KIK3</accession>
<organism evidence="5">
    <name type="scientific">Trepomonas sp. PC1</name>
    <dbReference type="NCBI Taxonomy" id="1076344"/>
    <lineage>
        <taxon>Eukaryota</taxon>
        <taxon>Metamonada</taxon>
        <taxon>Diplomonadida</taxon>
        <taxon>Hexamitidae</taxon>
        <taxon>Hexamitinae</taxon>
        <taxon>Trepomonas</taxon>
    </lineage>
</organism>
<keyword evidence="2 4" id="KW-0132">Cell division</keyword>
<dbReference type="AlphaFoldDB" id="A0A146KIK3"/>
<comment type="function">
    <text evidence="4">Binds to the catalytic subunit of the cyclin dependent kinases and is essential for their biological function.</text>
</comment>
<name>A0A146KIK3_9EUKA</name>
<dbReference type="InterPro" id="IPR000789">
    <property type="entry name" value="Cyclin-dep_kinase_reg-sub"/>
</dbReference>
<keyword evidence="3 4" id="KW-0131">Cell cycle</keyword>
<dbReference type="SMART" id="SM01084">
    <property type="entry name" value="CKS"/>
    <property type="match status" value="1"/>
</dbReference>
<dbReference type="EMBL" id="GDID01000618">
    <property type="protein sequence ID" value="JAP95988.1"/>
    <property type="molecule type" value="Transcribed_RNA"/>
</dbReference>
<gene>
    <name evidence="5" type="ORF">TPC1_10830</name>
</gene>
<dbReference type="Gene3D" id="3.30.170.10">
    <property type="entry name" value="Cyclin-dependent kinase, regulatory subunit"/>
    <property type="match status" value="1"/>
</dbReference>
<evidence type="ECO:0000256" key="2">
    <source>
        <dbReference type="ARBA" id="ARBA00022618"/>
    </source>
</evidence>
<dbReference type="FunFam" id="3.30.170.10:FF:000001">
    <property type="entry name" value="Cyclin-dependent kinases regulatory subunit"/>
    <property type="match status" value="1"/>
</dbReference>
<comment type="similarity">
    <text evidence="1 4">Belongs to the CKS family.</text>
</comment>
<dbReference type="PRINTS" id="PR00296">
    <property type="entry name" value="CYCLINKINASE"/>
</dbReference>
<evidence type="ECO:0000256" key="1">
    <source>
        <dbReference type="ARBA" id="ARBA00007782"/>
    </source>
</evidence>
<dbReference type="PANTHER" id="PTHR23415">
    <property type="entry name" value="CYCLIN-DEPENDENT KINASES REGULATORY SUBUNIT/60S RIBOSOME SUBUNIT BIOGENESIS PROTEIN NIP7"/>
    <property type="match status" value="1"/>
</dbReference>
<keyword evidence="5" id="KW-0418">Kinase</keyword>